<organism evidence="2 3">
    <name type="scientific">Papaver nudicaule</name>
    <name type="common">Iceland poppy</name>
    <dbReference type="NCBI Taxonomy" id="74823"/>
    <lineage>
        <taxon>Eukaryota</taxon>
        <taxon>Viridiplantae</taxon>
        <taxon>Streptophyta</taxon>
        <taxon>Embryophyta</taxon>
        <taxon>Tracheophyta</taxon>
        <taxon>Spermatophyta</taxon>
        <taxon>Magnoliopsida</taxon>
        <taxon>Ranunculales</taxon>
        <taxon>Papaveraceae</taxon>
        <taxon>Papaveroideae</taxon>
        <taxon>Papaver</taxon>
    </lineage>
</organism>
<evidence type="ECO:0000313" key="3">
    <source>
        <dbReference type="Proteomes" id="UP001177140"/>
    </source>
</evidence>
<evidence type="ECO:0000313" key="2">
    <source>
        <dbReference type="EMBL" id="MCL7025264.1"/>
    </source>
</evidence>
<gene>
    <name evidence="2" type="ORF">MKW94_012740</name>
</gene>
<comment type="caution">
    <text evidence="2">The sequence shown here is derived from an EMBL/GenBank/DDBJ whole genome shotgun (WGS) entry which is preliminary data.</text>
</comment>
<dbReference type="AlphaFoldDB" id="A0AA41UYP0"/>
<reference evidence="2" key="1">
    <citation type="submission" date="2022-03" db="EMBL/GenBank/DDBJ databases">
        <title>A functionally conserved STORR gene fusion in Papaver species that diverged 16.8 million years ago.</title>
        <authorList>
            <person name="Catania T."/>
        </authorList>
    </citation>
    <scope>NUCLEOTIDE SEQUENCE</scope>
    <source>
        <strain evidence="2">S-191538</strain>
    </source>
</reference>
<accession>A0AA41UYP0</accession>
<feature type="compositionally biased region" description="Polar residues" evidence="1">
    <location>
        <begin position="110"/>
        <end position="119"/>
    </location>
</feature>
<evidence type="ECO:0000256" key="1">
    <source>
        <dbReference type="SAM" id="MobiDB-lite"/>
    </source>
</evidence>
<dbReference type="Proteomes" id="UP001177140">
    <property type="component" value="Unassembled WGS sequence"/>
</dbReference>
<dbReference type="EMBL" id="JAJJMA010043312">
    <property type="protein sequence ID" value="MCL7025264.1"/>
    <property type="molecule type" value="Genomic_DNA"/>
</dbReference>
<feature type="region of interest" description="Disordered" evidence="1">
    <location>
        <begin position="106"/>
        <end position="156"/>
    </location>
</feature>
<proteinExistence type="predicted"/>
<protein>
    <submittedName>
        <fullName evidence="2">Uncharacterized protein</fullName>
    </submittedName>
</protein>
<name>A0AA41UYP0_PAPNU</name>
<sequence>MTRRLKILVHYNGNWLPKKQSDTYSGNDLQFVVLPDKYTLEDVKRKVTGLHGFSQGPDFNIYGLVHVGVLDLKKRLLIADEDSLTSYVEEALRLPSFFVVQSEKGRVHGTPTTPSTSLRCPQVMTPLTPPTDRRMSSSDNDDSNSERFNGDGIGADNVPKAKIRLVQPDDQPSPMKFPRLHDAPSTPAPNTGISPPPVVEQRVCYELCVGKRFKTKGSLRIAIGMNRIVKGWEHLGVKTNPQVLSIKCKDPECKWTMTAKKDGISYLVGNHSHGTFTQLS</sequence>
<keyword evidence="3" id="KW-1185">Reference proteome</keyword>